<gene>
    <name evidence="2" type="ORF">JOC83_001074</name>
</gene>
<comment type="caution">
    <text evidence="2">The sequence shown here is derived from an EMBL/GenBank/DDBJ whole genome shotgun (WGS) entry which is preliminary data.</text>
</comment>
<name>A0ABS2QRZ5_9BACI</name>
<dbReference type="Pfam" id="PF13468">
    <property type="entry name" value="Glyoxalase_3"/>
    <property type="match status" value="1"/>
</dbReference>
<dbReference type="PANTHER" id="PTHR40265">
    <property type="entry name" value="BLL2707 PROTEIN"/>
    <property type="match status" value="1"/>
</dbReference>
<dbReference type="Gene3D" id="3.10.180.10">
    <property type="entry name" value="2,3-Dihydroxybiphenyl 1,2-Dioxygenase, domain 1"/>
    <property type="match status" value="1"/>
</dbReference>
<dbReference type="InterPro" id="IPR029068">
    <property type="entry name" value="Glyas_Bleomycin-R_OHBP_Dase"/>
</dbReference>
<organism evidence="2 3">
    <name type="scientific">Priestia iocasae</name>
    <dbReference type="NCBI Taxonomy" id="2291674"/>
    <lineage>
        <taxon>Bacteria</taxon>
        <taxon>Bacillati</taxon>
        <taxon>Bacillota</taxon>
        <taxon>Bacilli</taxon>
        <taxon>Bacillales</taxon>
        <taxon>Bacillaceae</taxon>
        <taxon>Priestia</taxon>
    </lineage>
</organism>
<evidence type="ECO:0000259" key="1">
    <source>
        <dbReference type="Pfam" id="PF13468"/>
    </source>
</evidence>
<feature type="domain" description="Glyoxalase-like" evidence="1">
    <location>
        <begin position="5"/>
        <end position="192"/>
    </location>
</feature>
<dbReference type="Proteomes" id="UP000809829">
    <property type="component" value="Unassembled WGS sequence"/>
</dbReference>
<keyword evidence="3" id="KW-1185">Reference proteome</keyword>
<dbReference type="RefSeq" id="WP_205184932.1">
    <property type="nucleotide sequence ID" value="NZ_JAFBFC010000002.1"/>
</dbReference>
<reference evidence="2 3" key="1">
    <citation type="submission" date="2021-01" db="EMBL/GenBank/DDBJ databases">
        <title>Genomic Encyclopedia of Type Strains, Phase IV (KMG-IV): sequencing the most valuable type-strain genomes for metagenomic binning, comparative biology and taxonomic classification.</title>
        <authorList>
            <person name="Goeker M."/>
        </authorList>
    </citation>
    <scope>NUCLEOTIDE SEQUENCE [LARGE SCALE GENOMIC DNA]</scope>
    <source>
        <strain evidence="2 3">DSM 104297</strain>
    </source>
</reference>
<dbReference type="InterPro" id="IPR025870">
    <property type="entry name" value="Glyoxalase-like_dom"/>
</dbReference>
<dbReference type="EMBL" id="JAFBFC010000002">
    <property type="protein sequence ID" value="MBM7702240.1"/>
    <property type="molecule type" value="Genomic_DNA"/>
</dbReference>
<dbReference type="PANTHER" id="PTHR40265:SF1">
    <property type="entry name" value="GLYOXALASE-LIKE DOMAIN-CONTAINING PROTEIN"/>
    <property type="match status" value="1"/>
</dbReference>
<dbReference type="SUPFAM" id="SSF54593">
    <property type="entry name" value="Glyoxalase/Bleomycin resistance protein/Dihydroxybiphenyl dioxygenase"/>
    <property type="match status" value="1"/>
</dbReference>
<evidence type="ECO:0000313" key="3">
    <source>
        <dbReference type="Proteomes" id="UP000809829"/>
    </source>
</evidence>
<proteinExistence type="predicted"/>
<evidence type="ECO:0000313" key="2">
    <source>
        <dbReference type="EMBL" id="MBM7702240.1"/>
    </source>
</evidence>
<accession>A0ABS2QRZ5</accession>
<protein>
    <recommendedName>
        <fullName evidence="1">Glyoxalase-like domain-containing protein</fullName>
    </recommendedName>
</protein>
<sequence length="265" mass="30522">MQLSFDHLVHFSPNPEEAKSELLEQGVHVIKGGHHESWGTFNTLSYFGLSYIEWLGFHDRLLAEGVTDNDLIRQFVKEGTAIGHFGRFALRTERIEDVSETLKEKGYDVEGPVAGSRRREDGSMLEWKMLFVRSDEHELPLPFFIEWGEDDLTREKALEPFFHHPQGTLKIENIYCAVHQVFETSEKWAALLELHLGEVYRDPVLDATCRKLYLHGGNLILCESESGLVNETLQTVGERPFLVEMYNAKEKAAFTVQNGRFRLKR</sequence>